<feature type="region of interest" description="Disordered" evidence="6">
    <location>
        <begin position="404"/>
        <end position="454"/>
    </location>
</feature>
<keyword evidence="8" id="KW-1185">Reference proteome</keyword>
<gene>
    <name evidence="7" type="ORF">NKR19_g5106</name>
</gene>
<evidence type="ECO:0000256" key="6">
    <source>
        <dbReference type="SAM" id="MobiDB-lite"/>
    </source>
</evidence>
<feature type="region of interest" description="Disordered" evidence="6">
    <location>
        <begin position="633"/>
        <end position="742"/>
    </location>
</feature>
<comment type="subcellular location">
    <subcellularLocation>
        <location evidence="2">Peroxisome membrane</location>
        <topology evidence="2">Peripheral membrane protein</topology>
    </subcellularLocation>
</comment>
<feature type="region of interest" description="Disordered" evidence="6">
    <location>
        <begin position="327"/>
        <end position="389"/>
    </location>
</feature>
<feature type="compositionally biased region" description="Low complexity" evidence="6">
    <location>
        <begin position="327"/>
        <end position="345"/>
    </location>
</feature>
<comment type="function">
    <text evidence="1">Required for peroxisome inheritance.</text>
</comment>
<comment type="similarity">
    <text evidence="3">Belongs to the INP1 family.</text>
</comment>
<sequence>MEHPRRSDSAFPGPRRVFTAPTYTGPSPEQTSSAASSGLVETLYNHPSVKIVAFNAGPRPVVGHGKGIAPPVEVEPGSLPWSSQLERTIAAGQFRIYRAPGSVAFLSCGSALQPILPKSQCWCVDEQSSKYVLQIRRPQYWRIEVPVGNQDDTRRALELRGVLDQILQFEKTECPFRRGFTVELPERPQTPVKKRPWTPVSRRSSSAFLPPTPVTPAEIAPIHRARDETPASPLAKTTVDISDEVQLAEPHRVGTSTLDFSVVPEESLQGDSAVAGTVEGAVSALESLARDQLPADATQPDSKLAKPVGFQANRSVTAPPQLSLVTAPASTPASAETASEAVAVPETERFLSRSPTNSSDGSFHSTEAWTSAGAPLPPSPPLTASGSPSVTPYAEQYLFVPKKAHQQDHADLTITPNTPRTVTGDSSDGTDPRHGEVATEATSGQDDETASTCSAHTADESLKLLTTTTQTEPSSGSAPGSTSPTQPTSPATARTTSTSSSSSTVLSRRPYMRHHPTASSSISPSRGALNRLPSAADLFPTYRSTSYSSSSTTSQLHKPPAASRLSLVRNLPKAIIHKTIEILLSPPSHLIDLMLKVAARIAAGEWRGYVFGLGEGGERIPIRWDWSDGDDDGEGELGGWGADEDWEFTRRTTTTTRTRRRRSSGLRMAGAYPDSPEEVERQTGVNEDGEVPGSPSLERKMKKGSRVDISDTLQGRNGAGEDDDEKEAADGNADWTGSLSID</sequence>
<dbReference type="InterPro" id="IPR024758">
    <property type="entry name" value="Inp1"/>
</dbReference>
<feature type="region of interest" description="Disordered" evidence="6">
    <location>
        <begin position="467"/>
        <end position="529"/>
    </location>
</feature>
<evidence type="ECO:0000313" key="7">
    <source>
        <dbReference type="EMBL" id="KAJ9150936.1"/>
    </source>
</evidence>
<organism evidence="7 8">
    <name type="scientific">Coniochaeta hoffmannii</name>
    <dbReference type="NCBI Taxonomy" id="91930"/>
    <lineage>
        <taxon>Eukaryota</taxon>
        <taxon>Fungi</taxon>
        <taxon>Dikarya</taxon>
        <taxon>Ascomycota</taxon>
        <taxon>Pezizomycotina</taxon>
        <taxon>Sordariomycetes</taxon>
        <taxon>Sordariomycetidae</taxon>
        <taxon>Coniochaetales</taxon>
        <taxon>Coniochaetaceae</taxon>
        <taxon>Coniochaeta</taxon>
    </lineage>
</organism>
<evidence type="ECO:0000256" key="5">
    <source>
        <dbReference type="ARBA" id="ARBA00023136"/>
    </source>
</evidence>
<dbReference type="EMBL" id="JANBVN010000068">
    <property type="protein sequence ID" value="KAJ9150936.1"/>
    <property type="molecule type" value="Genomic_DNA"/>
</dbReference>
<evidence type="ECO:0000256" key="1">
    <source>
        <dbReference type="ARBA" id="ARBA00003594"/>
    </source>
</evidence>
<feature type="region of interest" description="Disordered" evidence="6">
    <location>
        <begin position="1"/>
        <end position="36"/>
    </location>
</feature>
<evidence type="ECO:0000256" key="3">
    <source>
        <dbReference type="ARBA" id="ARBA00010707"/>
    </source>
</evidence>
<protein>
    <recommendedName>
        <fullName evidence="4">Inheritance of peroxisomes protein 1</fullName>
    </recommendedName>
</protein>
<accession>A0AA38RMC2</accession>
<dbReference type="AlphaFoldDB" id="A0AA38RMC2"/>
<feature type="compositionally biased region" description="Polar residues" evidence="6">
    <location>
        <begin position="440"/>
        <end position="454"/>
    </location>
</feature>
<dbReference type="Proteomes" id="UP001174691">
    <property type="component" value="Unassembled WGS sequence"/>
</dbReference>
<feature type="compositionally biased region" description="Polar residues" evidence="6">
    <location>
        <begin position="353"/>
        <end position="369"/>
    </location>
</feature>
<reference evidence="7" key="1">
    <citation type="submission" date="2022-07" db="EMBL/GenBank/DDBJ databases">
        <title>Fungi with potential for degradation of polypropylene.</title>
        <authorList>
            <person name="Gostincar C."/>
        </authorList>
    </citation>
    <scope>NUCLEOTIDE SEQUENCE</scope>
    <source>
        <strain evidence="7">EXF-13287</strain>
    </source>
</reference>
<feature type="compositionally biased region" description="Polar residues" evidence="6">
    <location>
        <begin position="414"/>
        <end position="429"/>
    </location>
</feature>
<comment type="caution">
    <text evidence="7">The sequence shown here is derived from an EMBL/GenBank/DDBJ whole genome shotgun (WGS) entry which is preliminary data.</text>
</comment>
<feature type="compositionally biased region" description="Low complexity" evidence="6">
    <location>
        <begin position="473"/>
        <end position="504"/>
    </location>
</feature>
<keyword evidence="5" id="KW-0472">Membrane</keyword>
<dbReference type="GO" id="GO:0045033">
    <property type="term" value="P:peroxisome inheritance"/>
    <property type="evidence" value="ECO:0007669"/>
    <property type="project" value="InterPro"/>
</dbReference>
<proteinExistence type="inferred from homology"/>
<name>A0AA38RMC2_9PEZI</name>
<feature type="compositionally biased region" description="Polar residues" evidence="6">
    <location>
        <begin position="21"/>
        <end position="36"/>
    </location>
</feature>
<evidence type="ECO:0000256" key="4">
    <source>
        <dbReference type="ARBA" id="ARBA00021397"/>
    </source>
</evidence>
<evidence type="ECO:0000313" key="8">
    <source>
        <dbReference type="Proteomes" id="UP001174691"/>
    </source>
</evidence>
<feature type="region of interest" description="Disordered" evidence="6">
    <location>
        <begin position="189"/>
        <end position="233"/>
    </location>
</feature>
<dbReference type="Pfam" id="PF12634">
    <property type="entry name" value="Inp1"/>
    <property type="match status" value="1"/>
</dbReference>
<evidence type="ECO:0000256" key="2">
    <source>
        <dbReference type="ARBA" id="ARBA00004421"/>
    </source>
</evidence>
<dbReference type="GO" id="GO:0005780">
    <property type="term" value="C:extrinsic component of intraperoxisomal membrane"/>
    <property type="evidence" value="ECO:0007669"/>
    <property type="project" value="InterPro"/>
</dbReference>